<name>A0A9Q3D2T2_9BASI</name>
<comment type="caution">
    <text evidence="1">The sequence shown here is derived from an EMBL/GenBank/DDBJ whole genome shotgun (WGS) entry which is preliminary data.</text>
</comment>
<dbReference type="InterPro" id="IPR021109">
    <property type="entry name" value="Peptidase_aspartic_dom_sf"/>
</dbReference>
<gene>
    <name evidence="1" type="ORF">O181_033033</name>
</gene>
<dbReference type="AlphaFoldDB" id="A0A9Q3D2T2"/>
<dbReference type="EMBL" id="AVOT02012013">
    <property type="protein sequence ID" value="MBW0493318.1"/>
    <property type="molecule type" value="Genomic_DNA"/>
</dbReference>
<evidence type="ECO:0000313" key="2">
    <source>
        <dbReference type="Proteomes" id="UP000765509"/>
    </source>
</evidence>
<sequence length="128" mass="14674">MTEVHERIPLFIMDSSESTSLFITHYTKWDVHLTSFPSFVWDFFVIGSPKGEDFILGYDFLYNFNPIIDWKNGLITYDSSHKDYSGIIPSTIKNTALNSVSLVGYLKTPYLLSSVHIPPIIHSQLLLQ</sequence>
<evidence type="ECO:0000313" key="1">
    <source>
        <dbReference type="EMBL" id="MBW0493318.1"/>
    </source>
</evidence>
<proteinExistence type="predicted"/>
<organism evidence="1 2">
    <name type="scientific">Austropuccinia psidii MF-1</name>
    <dbReference type="NCBI Taxonomy" id="1389203"/>
    <lineage>
        <taxon>Eukaryota</taxon>
        <taxon>Fungi</taxon>
        <taxon>Dikarya</taxon>
        <taxon>Basidiomycota</taxon>
        <taxon>Pucciniomycotina</taxon>
        <taxon>Pucciniomycetes</taxon>
        <taxon>Pucciniales</taxon>
        <taxon>Sphaerophragmiaceae</taxon>
        <taxon>Austropuccinia</taxon>
    </lineage>
</organism>
<keyword evidence="2" id="KW-1185">Reference proteome</keyword>
<accession>A0A9Q3D2T2</accession>
<dbReference type="Proteomes" id="UP000765509">
    <property type="component" value="Unassembled WGS sequence"/>
</dbReference>
<reference evidence="1" key="1">
    <citation type="submission" date="2021-03" db="EMBL/GenBank/DDBJ databases">
        <title>Draft genome sequence of rust myrtle Austropuccinia psidii MF-1, a brazilian biotype.</title>
        <authorList>
            <person name="Quecine M.C."/>
            <person name="Pachon D.M.R."/>
            <person name="Bonatelli M.L."/>
            <person name="Correr F.H."/>
            <person name="Franceschini L.M."/>
            <person name="Leite T.F."/>
            <person name="Margarido G.R.A."/>
            <person name="Almeida C.A."/>
            <person name="Ferrarezi J.A."/>
            <person name="Labate C.A."/>
        </authorList>
    </citation>
    <scope>NUCLEOTIDE SEQUENCE</scope>
    <source>
        <strain evidence="1">MF-1</strain>
    </source>
</reference>
<protein>
    <submittedName>
        <fullName evidence="1">Uncharacterized protein</fullName>
    </submittedName>
</protein>
<dbReference type="Gene3D" id="2.40.70.10">
    <property type="entry name" value="Acid Proteases"/>
    <property type="match status" value="1"/>
</dbReference>